<sequence length="159" mass="19139">MMTDFSRKQVFLHDDNVDLLRCQLQEICFFYKKKYNAELIKGRYAKNALIKTIRHYTKYLREFDCRVTSLDFYKSYAWLGYFMAEELNSQDMQYKMLYVAVWRLQKELENHGKNMHKCDKLFNKLLMLLQNEISQKGEFGVGKNGLYMIVKFVSLADFD</sequence>
<proteinExistence type="predicted"/>
<name>A0A4V6I1F5_9HELI</name>
<dbReference type="Proteomes" id="UP000029861">
    <property type="component" value="Unassembled WGS sequence"/>
</dbReference>
<evidence type="ECO:0000313" key="2">
    <source>
        <dbReference type="Proteomes" id="UP000029861"/>
    </source>
</evidence>
<reference evidence="1 2" key="1">
    <citation type="journal article" date="2014" name="Genome Announc.">
        <title>Draft genome sequences of eight enterohepatic helicobacter species isolated from both laboratory and wild rodents.</title>
        <authorList>
            <person name="Sheh A."/>
            <person name="Shen Z."/>
            <person name="Fox J.G."/>
        </authorList>
    </citation>
    <scope>NUCLEOTIDE SEQUENCE [LARGE SCALE GENOMIC DNA]</scope>
    <source>
        <strain evidence="1 2">ATCC 49310</strain>
    </source>
</reference>
<protein>
    <submittedName>
        <fullName evidence="1">Uncharacterized protein</fullName>
    </submittedName>
</protein>
<accession>A0A4V6I1F5</accession>
<dbReference type="AlphaFoldDB" id="A0A4V6I1F5"/>
<dbReference type="RefSeq" id="WP_034322126.1">
    <property type="nucleotide sequence ID" value="NZ_FZND01000020.1"/>
</dbReference>
<evidence type="ECO:0000313" key="1">
    <source>
        <dbReference type="EMBL" id="TLD92402.1"/>
    </source>
</evidence>
<dbReference type="EMBL" id="JRPK02000104">
    <property type="protein sequence ID" value="TLD92402.1"/>
    <property type="molecule type" value="Genomic_DNA"/>
</dbReference>
<comment type="caution">
    <text evidence="1">The sequence shown here is derived from an EMBL/GenBank/DDBJ whole genome shotgun (WGS) entry which is preliminary data.</text>
</comment>
<organism evidence="1 2">
    <name type="scientific">Helicobacter trogontum</name>
    <dbReference type="NCBI Taxonomy" id="50960"/>
    <lineage>
        <taxon>Bacteria</taxon>
        <taxon>Pseudomonadati</taxon>
        <taxon>Campylobacterota</taxon>
        <taxon>Epsilonproteobacteria</taxon>
        <taxon>Campylobacterales</taxon>
        <taxon>Helicobacteraceae</taxon>
        <taxon>Helicobacter</taxon>
    </lineage>
</organism>
<gene>
    <name evidence="1" type="ORF">LS80_010980</name>
</gene>